<evidence type="ECO:0000313" key="2">
    <source>
        <dbReference type="Proteomes" id="UP000630097"/>
    </source>
</evidence>
<dbReference type="Proteomes" id="UP000630097">
    <property type="component" value="Unassembled WGS sequence"/>
</dbReference>
<gene>
    <name evidence="1" type="ORF">Pka01_07490</name>
</gene>
<accession>A0A8J3LRT4</accession>
<name>A0A8J3LRT4_9ACTN</name>
<keyword evidence="2" id="KW-1185">Reference proteome</keyword>
<comment type="caution">
    <text evidence="1">The sequence shown here is derived from an EMBL/GenBank/DDBJ whole genome shotgun (WGS) entry which is preliminary data.</text>
</comment>
<sequence length="42" mass="4551">MITREIQPAAQGRFVHPQPDVKGGFLSLLQGSCRGNVSVRLS</sequence>
<organism evidence="1 2">
    <name type="scientific">Planotetraspora kaengkrachanensis</name>
    <dbReference type="NCBI Taxonomy" id="575193"/>
    <lineage>
        <taxon>Bacteria</taxon>
        <taxon>Bacillati</taxon>
        <taxon>Actinomycetota</taxon>
        <taxon>Actinomycetes</taxon>
        <taxon>Streptosporangiales</taxon>
        <taxon>Streptosporangiaceae</taxon>
        <taxon>Planotetraspora</taxon>
    </lineage>
</organism>
<reference evidence="1 2" key="1">
    <citation type="submission" date="2021-01" db="EMBL/GenBank/DDBJ databases">
        <title>Whole genome shotgun sequence of Planotetraspora kaengkrachanensis NBRC 104272.</title>
        <authorList>
            <person name="Komaki H."/>
            <person name="Tamura T."/>
        </authorList>
    </citation>
    <scope>NUCLEOTIDE SEQUENCE [LARGE SCALE GENOMIC DNA]</scope>
    <source>
        <strain evidence="1 2">NBRC 104272</strain>
    </source>
</reference>
<dbReference type="EMBL" id="BONV01000002">
    <property type="protein sequence ID" value="GIG77622.1"/>
    <property type="molecule type" value="Genomic_DNA"/>
</dbReference>
<protein>
    <submittedName>
        <fullName evidence="1">Uncharacterized protein</fullName>
    </submittedName>
</protein>
<evidence type="ECO:0000313" key="1">
    <source>
        <dbReference type="EMBL" id="GIG77622.1"/>
    </source>
</evidence>
<dbReference type="AlphaFoldDB" id="A0A8J3LRT4"/>
<dbReference type="RefSeq" id="WP_275414423.1">
    <property type="nucleotide sequence ID" value="NZ_BAABHH010000002.1"/>
</dbReference>
<proteinExistence type="predicted"/>